<reference evidence="8" key="1">
    <citation type="submission" date="2023-02" db="EMBL/GenBank/DDBJ databases">
        <title>Kitasatospora phosalacinea NBRC 14627.</title>
        <authorList>
            <person name="Ichikawa N."/>
            <person name="Sato H."/>
            <person name="Tonouchi N."/>
        </authorList>
    </citation>
    <scope>NUCLEOTIDE SEQUENCE</scope>
    <source>
        <strain evidence="8">NBRC 14627</strain>
    </source>
</reference>
<dbReference type="Gene3D" id="1.10.10.10">
    <property type="entry name" value="Winged helix-like DNA-binding domain superfamily/Winged helix DNA-binding domain"/>
    <property type="match status" value="1"/>
</dbReference>
<dbReference type="Pfam" id="PF04542">
    <property type="entry name" value="Sigma70_r2"/>
    <property type="match status" value="1"/>
</dbReference>
<dbReference type="CDD" id="cd06171">
    <property type="entry name" value="Sigma70_r4"/>
    <property type="match status" value="1"/>
</dbReference>
<feature type="domain" description="RNA polymerase sigma-70 region 2" evidence="6">
    <location>
        <begin position="30"/>
        <end position="87"/>
    </location>
</feature>
<dbReference type="InterPro" id="IPR007627">
    <property type="entry name" value="RNA_pol_sigma70_r2"/>
</dbReference>
<dbReference type="InterPro" id="IPR013324">
    <property type="entry name" value="RNA_pol_sigma_r3/r4-like"/>
</dbReference>
<proteinExistence type="inferred from homology"/>
<evidence type="ECO:0000259" key="6">
    <source>
        <dbReference type="Pfam" id="PF04542"/>
    </source>
</evidence>
<dbReference type="PANTHER" id="PTHR43133">
    <property type="entry name" value="RNA POLYMERASE ECF-TYPE SIGMA FACTO"/>
    <property type="match status" value="1"/>
</dbReference>
<dbReference type="InterPro" id="IPR013249">
    <property type="entry name" value="RNA_pol_sigma70_r4_t2"/>
</dbReference>
<dbReference type="InterPro" id="IPR014284">
    <property type="entry name" value="RNA_pol_sigma-70_dom"/>
</dbReference>
<dbReference type="GO" id="GO:0003677">
    <property type="term" value="F:DNA binding"/>
    <property type="evidence" value="ECO:0007669"/>
    <property type="project" value="UniProtKB-KW"/>
</dbReference>
<dbReference type="GO" id="GO:0016987">
    <property type="term" value="F:sigma factor activity"/>
    <property type="evidence" value="ECO:0007669"/>
    <property type="project" value="UniProtKB-KW"/>
</dbReference>
<keyword evidence="4" id="KW-0238">DNA-binding</keyword>
<evidence type="ECO:0000256" key="1">
    <source>
        <dbReference type="ARBA" id="ARBA00010641"/>
    </source>
</evidence>
<accession>A0A9W6QIH6</accession>
<evidence type="ECO:0000256" key="4">
    <source>
        <dbReference type="ARBA" id="ARBA00023125"/>
    </source>
</evidence>
<dbReference type="PANTHER" id="PTHR43133:SF8">
    <property type="entry name" value="RNA POLYMERASE SIGMA FACTOR HI_1459-RELATED"/>
    <property type="match status" value="1"/>
</dbReference>
<dbReference type="InterPro" id="IPR036388">
    <property type="entry name" value="WH-like_DNA-bd_sf"/>
</dbReference>
<keyword evidence="5" id="KW-0804">Transcription</keyword>
<dbReference type="GO" id="GO:0006352">
    <property type="term" value="P:DNA-templated transcription initiation"/>
    <property type="evidence" value="ECO:0007669"/>
    <property type="project" value="InterPro"/>
</dbReference>
<protein>
    <submittedName>
        <fullName evidence="8">RNA polymerase sigma24 factor</fullName>
    </submittedName>
</protein>
<evidence type="ECO:0000313" key="8">
    <source>
        <dbReference type="EMBL" id="GLW75443.1"/>
    </source>
</evidence>
<dbReference type="InterPro" id="IPR013325">
    <property type="entry name" value="RNA_pol_sigma_r2"/>
</dbReference>
<feature type="domain" description="RNA polymerase sigma factor 70 region 4 type 2" evidence="7">
    <location>
        <begin position="120"/>
        <end position="170"/>
    </location>
</feature>
<dbReference type="NCBIfam" id="TIGR02937">
    <property type="entry name" value="sigma70-ECF"/>
    <property type="match status" value="1"/>
</dbReference>
<evidence type="ECO:0000313" key="9">
    <source>
        <dbReference type="Proteomes" id="UP001165041"/>
    </source>
</evidence>
<keyword evidence="3" id="KW-0731">Sigma factor</keyword>
<organism evidence="8 9">
    <name type="scientific">Kitasatospora phosalacinea</name>
    <dbReference type="NCBI Taxonomy" id="2065"/>
    <lineage>
        <taxon>Bacteria</taxon>
        <taxon>Bacillati</taxon>
        <taxon>Actinomycetota</taxon>
        <taxon>Actinomycetes</taxon>
        <taxon>Kitasatosporales</taxon>
        <taxon>Streptomycetaceae</taxon>
        <taxon>Kitasatospora</taxon>
    </lineage>
</organism>
<sequence length="185" mass="20576">MTETEGGTHHLDPVEDFEGFVASTAVGYQRAAYRETGNVHDAEDVVQNVLEKLFRTRESVAARGDALTAYGYKAIHWAAVDHHRRNGGRQSKVVTALKLYSEDEATDGGIPDYRASALGERIVELIGGLPPQQRTAVTLRYLEEMEIEEVARSMELGEETVKRYLRAALKGLEKMIRNTGKEVTV</sequence>
<keyword evidence="2" id="KW-0805">Transcription regulation</keyword>
<dbReference type="Proteomes" id="UP001165041">
    <property type="component" value="Unassembled WGS sequence"/>
</dbReference>
<comment type="caution">
    <text evidence="8">The sequence shown here is derived from an EMBL/GenBank/DDBJ whole genome shotgun (WGS) entry which is preliminary data.</text>
</comment>
<evidence type="ECO:0000256" key="2">
    <source>
        <dbReference type="ARBA" id="ARBA00023015"/>
    </source>
</evidence>
<dbReference type="AlphaFoldDB" id="A0A9W6QIH6"/>
<dbReference type="RefSeq" id="WP_285740964.1">
    <property type="nucleotide sequence ID" value="NZ_BSSA01000064.1"/>
</dbReference>
<evidence type="ECO:0000256" key="3">
    <source>
        <dbReference type="ARBA" id="ARBA00023082"/>
    </source>
</evidence>
<name>A0A9W6QIH6_9ACTN</name>
<evidence type="ECO:0000259" key="7">
    <source>
        <dbReference type="Pfam" id="PF08281"/>
    </source>
</evidence>
<dbReference type="Pfam" id="PF08281">
    <property type="entry name" value="Sigma70_r4_2"/>
    <property type="match status" value="1"/>
</dbReference>
<dbReference type="SUPFAM" id="SSF88659">
    <property type="entry name" value="Sigma3 and sigma4 domains of RNA polymerase sigma factors"/>
    <property type="match status" value="1"/>
</dbReference>
<gene>
    <name evidence="8" type="ORF">Kpho02_77400</name>
</gene>
<evidence type="ECO:0000256" key="5">
    <source>
        <dbReference type="ARBA" id="ARBA00023163"/>
    </source>
</evidence>
<comment type="similarity">
    <text evidence="1">Belongs to the sigma-70 factor family. ECF subfamily.</text>
</comment>
<dbReference type="SUPFAM" id="SSF88946">
    <property type="entry name" value="Sigma2 domain of RNA polymerase sigma factors"/>
    <property type="match status" value="1"/>
</dbReference>
<dbReference type="EMBL" id="BSSA01000064">
    <property type="protein sequence ID" value="GLW75443.1"/>
    <property type="molecule type" value="Genomic_DNA"/>
</dbReference>
<dbReference type="Gene3D" id="1.10.1740.10">
    <property type="match status" value="1"/>
</dbReference>
<dbReference type="InterPro" id="IPR039425">
    <property type="entry name" value="RNA_pol_sigma-70-like"/>
</dbReference>